<dbReference type="Proteomes" id="UP000519897">
    <property type="component" value="Unassembled WGS sequence"/>
</dbReference>
<dbReference type="AlphaFoldDB" id="A0A7W6LK36"/>
<evidence type="ECO:0000313" key="3">
    <source>
        <dbReference type="Proteomes" id="UP000519897"/>
    </source>
</evidence>
<reference evidence="2 3" key="1">
    <citation type="submission" date="2020-08" db="EMBL/GenBank/DDBJ databases">
        <title>Genomic Encyclopedia of Type Strains, Phase IV (KMG-IV): sequencing the most valuable type-strain genomes for metagenomic binning, comparative biology and taxonomic classification.</title>
        <authorList>
            <person name="Goeker M."/>
        </authorList>
    </citation>
    <scope>NUCLEOTIDE SEQUENCE [LARGE SCALE GENOMIC DNA]</scope>
    <source>
        <strain evidence="2 3">DSM 29514</strain>
    </source>
</reference>
<keyword evidence="3" id="KW-1185">Reference proteome</keyword>
<dbReference type="EMBL" id="JACIEC010000012">
    <property type="protein sequence ID" value="MBB4145835.1"/>
    <property type="molecule type" value="Genomic_DNA"/>
</dbReference>
<dbReference type="PROSITE" id="PS51257">
    <property type="entry name" value="PROKAR_LIPOPROTEIN"/>
    <property type="match status" value="1"/>
</dbReference>
<feature type="chain" id="PRO_5030517663" description="Lipoprotein" evidence="1">
    <location>
        <begin position="23"/>
        <end position="103"/>
    </location>
</feature>
<comment type="caution">
    <text evidence="2">The sequence shown here is derived from an EMBL/GenBank/DDBJ whole genome shotgun (WGS) entry which is preliminary data.</text>
</comment>
<gene>
    <name evidence="2" type="ORF">GGQ72_004401</name>
</gene>
<evidence type="ECO:0000313" key="2">
    <source>
        <dbReference type="EMBL" id="MBB4145835.1"/>
    </source>
</evidence>
<protein>
    <recommendedName>
        <fullName evidence="4">Lipoprotein</fullName>
    </recommendedName>
</protein>
<name>A0A7W6LK36_9HYPH</name>
<evidence type="ECO:0000256" key="1">
    <source>
        <dbReference type="SAM" id="SignalP"/>
    </source>
</evidence>
<keyword evidence="1" id="KW-0732">Signal</keyword>
<proteinExistence type="predicted"/>
<sequence length="103" mass="11488">MVAKTLAVIACLLLVSCQPMHARLSAARAVEQSNKRLAANLPRDLPENCTAEMAHVQPSAGTPWVSVQDRWMVLRENRNDQARACRAWWANYRSALSGEATRE</sequence>
<feature type="signal peptide" evidence="1">
    <location>
        <begin position="1"/>
        <end position="22"/>
    </location>
</feature>
<evidence type="ECO:0008006" key="4">
    <source>
        <dbReference type="Google" id="ProtNLM"/>
    </source>
</evidence>
<accession>A0A7W6LK36</accession>
<organism evidence="2 3">
    <name type="scientific">Rhizobium rhizoryzae</name>
    <dbReference type="NCBI Taxonomy" id="451876"/>
    <lineage>
        <taxon>Bacteria</taxon>
        <taxon>Pseudomonadati</taxon>
        <taxon>Pseudomonadota</taxon>
        <taxon>Alphaproteobacteria</taxon>
        <taxon>Hyphomicrobiales</taxon>
        <taxon>Rhizobiaceae</taxon>
        <taxon>Rhizobium/Agrobacterium group</taxon>
        <taxon>Rhizobium</taxon>
    </lineage>
</organism>